<dbReference type="EnsemblPlants" id="AET7Gv20288900.2">
    <property type="protein sequence ID" value="AET7Gv20288900.2"/>
    <property type="gene ID" value="AET7Gv20288900"/>
</dbReference>
<organism evidence="2 3">
    <name type="scientific">Aegilops tauschii subsp. strangulata</name>
    <name type="common">Goatgrass</name>
    <dbReference type="NCBI Taxonomy" id="200361"/>
    <lineage>
        <taxon>Eukaryota</taxon>
        <taxon>Viridiplantae</taxon>
        <taxon>Streptophyta</taxon>
        <taxon>Embryophyta</taxon>
        <taxon>Tracheophyta</taxon>
        <taxon>Spermatophyta</taxon>
        <taxon>Magnoliopsida</taxon>
        <taxon>Liliopsida</taxon>
        <taxon>Poales</taxon>
        <taxon>Poaceae</taxon>
        <taxon>BOP clade</taxon>
        <taxon>Pooideae</taxon>
        <taxon>Triticodae</taxon>
        <taxon>Triticeae</taxon>
        <taxon>Triticinae</taxon>
        <taxon>Aegilops</taxon>
    </lineage>
</organism>
<feature type="region of interest" description="Disordered" evidence="1">
    <location>
        <begin position="23"/>
        <end position="94"/>
    </location>
</feature>
<reference evidence="3" key="1">
    <citation type="journal article" date="2014" name="Science">
        <title>Ancient hybridizations among the ancestral genomes of bread wheat.</title>
        <authorList>
            <consortium name="International Wheat Genome Sequencing Consortium,"/>
            <person name="Marcussen T."/>
            <person name="Sandve S.R."/>
            <person name="Heier L."/>
            <person name="Spannagl M."/>
            <person name="Pfeifer M."/>
            <person name="Jakobsen K.S."/>
            <person name="Wulff B.B."/>
            <person name="Steuernagel B."/>
            <person name="Mayer K.F."/>
            <person name="Olsen O.A."/>
        </authorList>
    </citation>
    <scope>NUCLEOTIDE SEQUENCE [LARGE SCALE GENOMIC DNA]</scope>
    <source>
        <strain evidence="3">cv. AL8/78</strain>
    </source>
</reference>
<keyword evidence="3" id="KW-1185">Reference proteome</keyword>
<evidence type="ECO:0000313" key="2">
    <source>
        <dbReference type="EnsemblPlants" id="AET7Gv20288900.2"/>
    </source>
</evidence>
<name>A0A453QR05_AEGTS</name>
<reference evidence="2" key="3">
    <citation type="journal article" date="2017" name="Nature">
        <title>Genome sequence of the progenitor of the wheat D genome Aegilops tauschii.</title>
        <authorList>
            <person name="Luo M.C."/>
            <person name="Gu Y.Q."/>
            <person name="Puiu D."/>
            <person name="Wang H."/>
            <person name="Twardziok S.O."/>
            <person name="Deal K.R."/>
            <person name="Huo N."/>
            <person name="Zhu T."/>
            <person name="Wang L."/>
            <person name="Wang Y."/>
            <person name="McGuire P.E."/>
            <person name="Liu S."/>
            <person name="Long H."/>
            <person name="Ramasamy R.K."/>
            <person name="Rodriguez J.C."/>
            <person name="Van S.L."/>
            <person name="Yuan L."/>
            <person name="Wang Z."/>
            <person name="Xia Z."/>
            <person name="Xiao L."/>
            <person name="Anderson O.D."/>
            <person name="Ouyang S."/>
            <person name="Liang Y."/>
            <person name="Zimin A.V."/>
            <person name="Pertea G."/>
            <person name="Qi P."/>
            <person name="Bennetzen J.L."/>
            <person name="Dai X."/>
            <person name="Dawson M.W."/>
            <person name="Muller H.G."/>
            <person name="Kugler K."/>
            <person name="Rivarola-Duarte L."/>
            <person name="Spannagl M."/>
            <person name="Mayer K.F.X."/>
            <person name="Lu F.H."/>
            <person name="Bevan M.W."/>
            <person name="Leroy P."/>
            <person name="Li P."/>
            <person name="You F.M."/>
            <person name="Sun Q."/>
            <person name="Liu Z."/>
            <person name="Lyons E."/>
            <person name="Wicker T."/>
            <person name="Salzberg S.L."/>
            <person name="Devos K.M."/>
            <person name="Dvorak J."/>
        </authorList>
    </citation>
    <scope>NUCLEOTIDE SEQUENCE [LARGE SCALE GENOMIC DNA]</scope>
    <source>
        <strain evidence="2">cv. AL8/78</strain>
    </source>
</reference>
<sequence>MVGICRARMQGLLPVHVPQRAGVRRHEAGAALRRRPRRVRRHVPGSAHLPPGAAPRRRASPSSRRPTVTTGVAGPGHAAAREFQERPQGGDRRPAAAAALLPWRRHHSLLVCLRRGRSSGLLPGGERRPAAPAGRGLLRPGDFLLAGRNDVGRAGLLRALHARGARVAGARRGRVGGDRLGPGRLRLLDVPAPARPGRAPAVPVRPNVRPPFLPWPTRRRVNQSRRDYVKNSRIIQVSVCIINPSSPSENI</sequence>
<feature type="compositionally biased region" description="Basic and acidic residues" evidence="1">
    <location>
        <begin position="79"/>
        <end position="94"/>
    </location>
</feature>
<evidence type="ECO:0000313" key="3">
    <source>
        <dbReference type="Proteomes" id="UP000015105"/>
    </source>
</evidence>
<reference evidence="3" key="2">
    <citation type="journal article" date="2017" name="Nat. Plants">
        <title>The Aegilops tauschii genome reveals multiple impacts of transposons.</title>
        <authorList>
            <person name="Zhao G."/>
            <person name="Zou C."/>
            <person name="Li K."/>
            <person name="Wang K."/>
            <person name="Li T."/>
            <person name="Gao L."/>
            <person name="Zhang X."/>
            <person name="Wang H."/>
            <person name="Yang Z."/>
            <person name="Liu X."/>
            <person name="Jiang W."/>
            <person name="Mao L."/>
            <person name="Kong X."/>
            <person name="Jiao Y."/>
            <person name="Jia J."/>
        </authorList>
    </citation>
    <scope>NUCLEOTIDE SEQUENCE [LARGE SCALE GENOMIC DNA]</scope>
    <source>
        <strain evidence="3">cv. AL8/78</strain>
    </source>
</reference>
<accession>A0A453QR05</accession>
<evidence type="ECO:0000256" key="1">
    <source>
        <dbReference type="SAM" id="MobiDB-lite"/>
    </source>
</evidence>
<reference evidence="2" key="4">
    <citation type="submission" date="2019-03" db="UniProtKB">
        <authorList>
            <consortium name="EnsemblPlants"/>
        </authorList>
    </citation>
    <scope>IDENTIFICATION</scope>
</reference>
<dbReference type="Proteomes" id="UP000015105">
    <property type="component" value="Chromosome 7D"/>
</dbReference>
<protein>
    <submittedName>
        <fullName evidence="2">Uncharacterized protein</fullName>
    </submittedName>
</protein>
<dbReference type="AlphaFoldDB" id="A0A453QR05"/>
<feature type="compositionally biased region" description="Basic residues" evidence="1">
    <location>
        <begin position="32"/>
        <end position="43"/>
    </location>
</feature>
<dbReference type="Gramene" id="AET7Gv20288900.2">
    <property type="protein sequence ID" value="AET7Gv20288900.2"/>
    <property type="gene ID" value="AET7Gv20288900"/>
</dbReference>
<reference evidence="2" key="5">
    <citation type="journal article" date="2021" name="G3 (Bethesda)">
        <title>Aegilops tauschii genome assembly Aet v5.0 features greater sequence contiguity and improved annotation.</title>
        <authorList>
            <person name="Wang L."/>
            <person name="Zhu T."/>
            <person name="Rodriguez J.C."/>
            <person name="Deal K.R."/>
            <person name="Dubcovsky J."/>
            <person name="McGuire P.E."/>
            <person name="Lux T."/>
            <person name="Spannagl M."/>
            <person name="Mayer K.F.X."/>
            <person name="Baldrich P."/>
            <person name="Meyers B.C."/>
            <person name="Huo N."/>
            <person name="Gu Y.Q."/>
            <person name="Zhou H."/>
            <person name="Devos K.M."/>
            <person name="Bennetzen J.L."/>
            <person name="Unver T."/>
            <person name="Budak H."/>
            <person name="Gulick P.J."/>
            <person name="Galiba G."/>
            <person name="Kalapos B."/>
            <person name="Nelson D.R."/>
            <person name="Li P."/>
            <person name="You F.M."/>
            <person name="Luo M.C."/>
            <person name="Dvorak J."/>
        </authorList>
    </citation>
    <scope>NUCLEOTIDE SEQUENCE [LARGE SCALE GENOMIC DNA]</scope>
    <source>
        <strain evidence="2">cv. AL8/78</strain>
    </source>
</reference>
<proteinExistence type="predicted"/>